<proteinExistence type="predicted"/>
<comment type="caution">
    <text evidence="3">The sequence shown here is derived from an EMBL/GenBank/DDBJ whole genome shotgun (WGS) entry which is preliminary data.</text>
</comment>
<dbReference type="InterPro" id="IPR000836">
    <property type="entry name" value="PRTase_dom"/>
</dbReference>
<dbReference type="PANTHER" id="PTHR43864:SF1">
    <property type="entry name" value="XANTHINE PHOSPHORIBOSYLTRANSFERASE"/>
    <property type="match status" value="1"/>
</dbReference>
<evidence type="ECO:0000256" key="1">
    <source>
        <dbReference type="ARBA" id="ARBA00022679"/>
    </source>
</evidence>
<gene>
    <name evidence="3" type="ORF">A0123_01748</name>
</gene>
<dbReference type="CDD" id="cd06223">
    <property type="entry name" value="PRTases_typeI"/>
    <property type="match status" value="1"/>
</dbReference>
<dbReference type="GO" id="GO:0003999">
    <property type="term" value="F:adenine phosphoribosyltransferase activity"/>
    <property type="evidence" value="ECO:0007669"/>
    <property type="project" value="UniProtKB-EC"/>
</dbReference>
<organism evidence="3 4">
    <name type="scientific">Gluconobacter cerinus</name>
    <dbReference type="NCBI Taxonomy" id="38307"/>
    <lineage>
        <taxon>Bacteria</taxon>
        <taxon>Pseudomonadati</taxon>
        <taxon>Pseudomonadota</taxon>
        <taxon>Alphaproteobacteria</taxon>
        <taxon>Acetobacterales</taxon>
        <taxon>Acetobacteraceae</taxon>
        <taxon>Gluconobacter</taxon>
    </lineage>
</organism>
<dbReference type="EC" id="2.4.2.7" evidence="3"/>
<dbReference type="GO" id="GO:0006166">
    <property type="term" value="P:purine ribonucleoside salvage"/>
    <property type="evidence" value="ECO:0007669"/>
    <property type="project" value="UniProtKB-KW"/>
</dbReference>
<keyword evidence="2" id="KW-0660">Purine salvage</keyword>
<dbReference type="SUPFAM" id="SSF53271">
    <property type="entry name" value="PRTase-like"/>
    <property type="match status" value="1"/>
</dbReference>
<keyword evidence="3" id="KW-0328">Glycosyltransferase</keyword>
<dbReference type="AlphaFoldDB" id="A0A1B6VKH6"/>
<keyword evidence="1 3" id="KW-0808">Transferase</keyword>
<protein>
    <submittedName>
        <fullName evidence="3">Adenine phosphoribosyltransferase</fullName>
        <ecNumber evidence="3">2.4.2.7</ecNumber>
    </submittedName>
</protein>
<dbReference type="PANTHER" id="PTHR43864">
    <property type="entry name" value="HYPOXANTHINE/GUANINE PHOSPHORIBOSYLTRANSFERASE"/>
    <property type="match status" value="1"/>
</dbReference>
<dbReference type="Proteomes" id="UP000077786">
    <property type="component" value="Unassembled WGS sequence"/>
</dbReference>
<dbReference type="InterPro" id="IPR050118">
    <property type="entry name" value="Pur/Pyrimidine_PRTase"/>
</dbReference>
<evidence type="ECO:0000313" key="3">
    <source>
        <dbReference type="EMBL" id="OAJ67706.1"/>
    </source>
</evidence>
<name>A0A1B6VKH6_9PROT</name>
<accession>A0A1B6VKH6</accession>
<evidence type="ECO:0000313" key="4">
    <source>
        <dbReference type="Proteomes" id="UP000077786"/>
    </source>
</evidence>
<reference evidence="3 4" key="1">
    <citation type="submission" date="2016-03" db="EMBL/GenBank/DDBJ databases">
        <title>Draft genome sequence of Gluconobacter cerinus strain CECT 9110.</title>
        <authorList>
            <person name="Sainz F."/>
            <person name="Mas A."/>
            <person name="Torija M.J."/>
        </authorList>
    </citation>
    <scope>NUCLEOTIDE SEQUENCE [LARGE SCALE GENOMIC DNA]</scope>
    <source>
        <strain evidence="3 4">CECT 9110</strain>
    </source>
</reference>
<dbReference type="InterPro" id="IPR029057">
    <property type="entry name" value="PRTase-like"/>
</dbReference>
<dbReference type="PATRIC" id="fig|38307.3.peg.1803"/>
<dbReference type="EMBL" id="LUTU01000007">
    <property type="protein sequence ID" value="OAJ67706.1"/>
    <property type="molecule type" value="Genomic_DNA"/>
</dbReference>
<evidence type="ECO:0000256" key="2">
    <source>
        <dbReference type="ARBA" id="ARBA00022726"/>
    </source>
</evidence>
<dbReference type="Gene3D" id="3.40.50.2020">
    <property type="match status" value="1"/>
</dbReference>
<dbReference type="RefSeq" id="WP_157091188.1">
    <property type="nucleotide sequence ID" value="NZ_LUTU01000007.1"/>
</dbReference>
<sequence>MTFTAQTLGVPTDSSSVVDAIRMVVKDFHDRGTNVVSGKGGKTFSFFPTSVTDNIPPLSPELADAICLLSRLHIAHADDATLGVGEEDRGAMITADILRQYRLPRTLARWTPSSAPGEVKVPLSNEYLAEGSTDLYLNGVRPTDRIILIDDLISTGGTLVSLIQAITTTGAEVLEIFTIGEKTENKGRDFIAQQTGLKVKTLLATDLHDDGRGVRSRVMHVNLGMLDEACFAQVSQHFPPGFCRVGSGAESHPGEHS</sequence>
<dbReference type="OrthoDB" id="324294at2"/>